<dbReference type="Gene3D" id="1.10.10.10">
    <property type="entry name" value="Winged helix-like DNA-binding domain superfamily/Winged helix DNA-binding domain"/>
    <property type="match status" value="1"/>
</dbReference>
<dbReference type="SUPFAM" id="SSF46785">
    <property type="entry name" value="Winged helix' DNA-binding domain"/>
    <property type="match status" value="1"/>
</dbReference>
<dbReference type="InterPro" id="IPR036390">
    <property type="entry name" value="WH_DNA-bd_sf"/>
</dbReference>
<dbReference type="InterPro" id="IPR000847">
    <property type="entry name" value="LysR_HTH_N"/>
</dbReference>
<dbReference type="EMBL" id="MJIH01000001">
    <property type="protein sequence ID" value="OLR65052.1"/>
    <property type="molecule type" value="Genomic_DNA"/>
</dbReference>
<evidence type="ECO:0000256" key="2">
    <source>
        <dbReference type="ARBA" id="ARBA00023015"/>
    </source>
</evidence>
<feature type="domain" description="HTH lysR-type" evidence="5">
    <location>
        <begin position="1"/>
        <end position="60"/>
    </location>
</feature>
<evidence type="ECO:0000256" key="4">
    <source>
        <dbReference type="ARBA" id="ARBA00023163"/>
    </source>
</evidence>
<comment type="caution">
    <text evidence="6">The sequence shown here is derived from an EMBL/GenBank/DDBJ whole genome shotgun (WGS) entry which is preliminary data.</text>
</comment>
<keyword evidence="4" id="KW-0804">Transcription</keyword>
<dbReference type="PROSITE" id="PS50931">
    <property type="entry name" value="HTH_LYSR"/>
    <property type="match status" value="1"/>
</dbReference>
<dbReference type="STRING" id="1465756.BIV18_05750"/>
<dbReference type="AlphaFoldDB" id="A0A1U7M046"/>
<dbReference type="InterPro" id="IPR036388">
    <property type="entry name" value="WH-like_DNA-bd_sf"/>
</dbReference>
<dbReference type="CDD" id="cd05466">
    <property type="entry name" value="PBP2_LTTR_substrate"/>
    <property type="match status" value="1"/>
</dbReference>
<evidence type="ECO:0000256" key="1">
    <source>
        <dbReference type="ARBA" id="ARBA00009437"/>
    </source>
</evidence>
<name>A0A1U7M046_9FIRM</name>
<accession>A0A1U7M046</accession>
<keyword evidence="3" id="KW-0238">DNA-binding</keyword>
<protein>
    <recommendedName>
        <fullName evidence="5">HTH lysR-type domain-containing protein</fullName>
    </recommendedName>
</protein>
<dbReference type="PRINTS" id="PR00039">
    <property type="entry name" value="HTHLYSR"/>
</dbReference>
<reference evidence="6 7" key="1">
    <citation type="journal article" date="2016" name="Appl. Environ. Microbiol.">
        <title>Function and Phylogeny of Bacterial Butyryl Coenzyme A:Acetate Transferases and Their Diversity in the Proximal Colon of Swine.</title>
        <authorList>
            <person name="Trachsel J."/>
            <person name="Bayles D.O."/>
            <person name="Looft T."/>
            <person name="Levine U.Y."/>
            <person name="Allen H.K."/>
        </authorList>
    </citation>
    <scope>NUCLEOTIDE SEQUENCE [LARGE SCALE GENOMIC DNA]</scope>
    <source>
        <strain evidence="6 7">35-6-1</strain>
    </source>
</reference>
<gene>
    <name evidence="6" type="ORF">BIV18_05750</name>
</gene>
<dbReference type="PANTHER" id="PTHR30126">
    <property type="entry name" value="HTH-TYPE TRANSCRIPTIONAL REGULATOR"/>
    <property type="match status" value="1"/>
</dbReference>
<evidence type="ECO:0000259" key="5">
    <source>
        <dbReference type="PROSITE" id="PS50931"/>
    </source>
</evidence>
<dbReference type="GO" id="GO:0000976">
    <property type="term" value="F:transcription cis-regulatory region binding"/>
    <property type="evidence" value="ECO:0007669"/>
    <property type="project" value="TreeGrafter"/>
</dbReference>
<dbReference type="Pfam" id="PF03466">
    <property type="entry name" value="LysR_substrate"/>
    <property type="match status" value="1"/>
</dbReference>
<dbReference type="Proteomes" id="UP000187166">
    <property type="component" value="Unassembled WGS sequence"/>
</dbReference>
<organism evidence="6 7">
    <name type="scientific">Peptoniphilus porci</name>
    <dbReference type="NCBI Taxonomy" id="2652280"/>
    <lineage>
        <taxon>Bacteria</taxon>
        <taxon>Bacillati</taxon>
        <taxon>Bacillota</taxon>
        <taxon>Tissierellia</taxon>
        <taxon>Tissierellales</taxon>
        <taxon>Peptoniphilaceae</taxon>
        <taxon>Peptoniphilus</taxon>
    </lineage>
</organism>
<dbReference type="GO" id="GO:0003700">
    <property type="term" value="F:DNA-binding transcription factor activity"/>
    <property type="evidence" value="ECO:0007669"/>
    <property type="project" value="InterPro"/>
</dbReference>
<dbReference type="Gene3D" id="3.40.190.10">
    <property type="entry name" value="Periplasmic binding protein-like II"/>
    <property type="match status" value="2"/>
</dbReference>
<dbReference type="InterPro" id="IPR005119">
    <property type="entry name" value="LysR_subst-bd"/>
</dbReference>
<dbReference type="Pfam" id="PF00126">
    <property type="entry name" value="HTH_1"/>
    <property type="match status" value="1"/>
</dbReference>
<sequence>MNYLQIESFLKTIELGSMTKASNALFISQSTLSDRITKLEDELGFNLFTRGHGSRGVSLTERGISFVGFAKKYLSLMDDIEDWKIDDSERVELRIGGPHSLNSFLLNSFYRNFTDSNKVKLYISSHWNYSIYTLINTYELDLGLVSRPFGYRHLKTKELFKEELYIVYNNNYSDYSSIKNELDLKKEDEIHLDWGPDYEIWNQNFWSETSKPKISVDSAELVYEFLKSKNAWAVMPVCVYNYLNKYNNNLSKINGLDSIYRTIYLVTQREPKDIVSNLTKKLESYILELEKNGLCQNLL</sequence>
<dbReference type="PANTHER" id="PTHR30126:SF40">
    <property type="entry name" value="HTH-TYPE TRANSCRIPTIONAL REGULATOR GLTR"/>
    <property type="match status" value="1"/>
</dbReference>
<dbReference type="SUPFAM" id="SSF53850">
    <property type="entry name" value="Periplasmic binding protein-like II"/>
    <property type="match status" value="1"/>
</dbReference>
<keyword evidence="7" id="KW-1185">Reference proteome</keyword>
<comment type="similarity">
    <text evidence="1">Belongs to the LysR transcriptional regulatory family.</text>
</comment>
<evidence type="ECO:0000313" key="6">
    <source>
        <dbReference type="EMBL" id="OLR65052.1"/>
    </source>
</evidence>
<keyword evidence="2" id="KW-0805">Transcription regulation</keyword>
<evidence type="ECO:0000256" key="3">
    <source>
        <dbReference type="ARBA" id="ARBA00023125"/>
    </source>
</evidence>
<proteinExistence type="inferred from homology"/>
<dbReference type="eggNOG" id="COG0583">
    <property type="taxonomic scope" value="Bacteria"/>
</dbReference>
<evidence type="ECO:0000313" key="7">
    <source>
        <dbReference type="Proteomes" id="UP000187166"/>
    </source>
</evidence>